<accession>A0A1E5GU16</accession>
<dbReference type="OrthoDB" id="2192681at2"/>
<name>A0A1E5GU16_9ENTE</name>
<reference evidence="2" key="1">
    <citation type="submission" date="2016-09" db="EMBL/GenBank/DDBJ databases">
        <authorList>
            <person name="Gulvik C.A."/>
        </authorList>
    </citation>
    <scope>NUCLEOTIDE SEQUENCE [LARGE SCALE GENOMIC DNA]</scope>
    <source>
        <strain evidence="2">LMG 8895</strain>
    </source>
</reference>
<evidence type="ECO:0000313" key="2">
    <source>
        <dbReference type="Proteomes" id="UP000095094"/>
    </source>
</evidence>
<gene>
    <name evidence="1" type="ORF">BCR25_18485</name>
</gene>
<dbReference type="AlphaFoldDB" id="A0A1E5GU16"/>
<dbReference type="RefSeq" id="WP_069663392.1">
    <property type="nucleotide sequence ID" value="NZ_JBHUJJ010000001.1"/>
</dbReference>
<evidence type="ECO:0000313" key="1">
    <source>
        <dbReference type="EMBL" id="OEG16183.1"/>
    </source>
</evidence>
<organism evidence="1 2">
    <name type="scientific">Enterococcus termitis</name>
    <dbReference type="NCBI Taxonomy" id="332950"/>
    <lineage>
        <taxon>Bacteria</taxon>
        <taxon>Bacillati</taxon>
        <taxon>Bacillota</taxon>
        <taxon>Bacilli</taxon>
        <taxon>Lactobacillales</taxon>
        <taxon>Enterococcaceae</taxon>
        <taxon>Enterococcus</taxon>
    </lineage>
</organism>
<keyword evidence="2" id="KW-1185">Reference proteome</keyword>
<proteinExistence type="predicted"/>
<comment type="caution">
    <text evidence="1">The sequence shown here is derived from an EMBL/GenBank/DDBJ whole genome shotgun (WGS) entry which is preliminary data.</text>
</comment>
<sequence length="250" mass="28365">MKFDLKNLKLFPSVKQLISLVENHIGSNEKEAHKAASEFTHGFATPEVFKGAWNIRLRGALKQYKSVFDIPAGLYETYADFGDLPDELSNSSNIIQLRIERGLGDRKQIWLTEGYNGTLWYYTMHTTAASYNPEGWTRIPRIEVVWTGTAKDAGNIITFNQQMTHFKTIRVWVELDDGVSWICQEFESNKSFNVRYFDIFNGTSIGGNFFEIGVTRNSASQMTIARNRGLGIDGKDTASNMRIRKIEGVA</sequence>
<dbReference type="EMBL" id="MIJY01000013">
    <property type="protein sequence ID" value="OEG16183.1"/>
    <property type="molecule type" value="Genomic_DNA"/>
</dbReference>
<protein>
    <submittedName>
        <fullName evidence="1">Uncharacterized protein</fullName>
    </submittedName>
</protein>
<dbReference type="Proteomes" id="UP000095094">
    <property type="component" value="Unassembled WGS sequence"/>
</dbReference>